<dbReference type="EMBL" id="CP133772">
    <property type="protein sequence ID" value="WYY00733.1"/>
    <property type="molecule type" value="Genomic_DNA"/>
</dbReference>
<sequence>MAKTNISSVMEALLTMDVIEIKKGGSYTVISNSGKEEPMKTEGEFIGYTLLGEEGAICFRVKGEDGKKSILRLIPVSGLIAIEFSDEELLKPKKKDHMDREKMTYIS</sequence>
<name>A0AAX4NHA6_9ARCH</name>
<gene>
    <name evidence="1" type="ORF">OXIME_001316</name>
</gene>
<dbReference type="Proteomes" id="UP001451606">
    <property type="component" value="Chromosome"/>
</dbReference>
<evidence type="ECO:0000313" key="1">
    <source>
        <dbReference type="EMBL" id="WYY00733.1"/>
    </source>
</evidence>
<dbReference type="KEGG" id="omr:OXIME_001316"/>
<dbReference type="GeneID" id="95968053"/>
<accession>A0AAX4NHA6</accession>
<dbReference type="RefSeq" id="WP_393971066.1">
    <property type="nucleotide sequence ID" value="NZ_CP133772.1"/>
</dbReference>
<dbReference type="AlphaFoldDB" id="A0AAX4NHA6"/>
<proteinExistence type="predicted"/>
<organism evidence="1 2">
    <name type="scientific">Oxyplasma meridianum</name>
    <dbReference type="NCBI Taxonomy" id="3073602"/>
    <lineage>
        <taxon>Archaea</taxon>
        <taxon>Methanobacteriati</taxon>
        <taxon>Thermoplasmatota</taxon>
        <taxon>Thermoplasmata</taxon>
        <taxon>Thermoplasmatales</taxon>
        <taxon>Thermoplasmataceae</taxon>
        <taxon>Oxyplasma</taxon>
    </lineage>
</organism>
<keyword evidence="2" id="KW-1185">Reference proteome</keyword>
<reference evidence="1 2" key="1">
    <citation type="submission" date="2023-09" db="EMBL/GenBank/DDBJ databases">
        <authorList>
            <person name="Golyshina O.V."/>
            <person name="Lunev E.A."/>
            <person name="Bargiela R."/>
            <person name="Gaines M.C."/>
            <person name="Daum B."/>
            <person name="Bale N.J."/>
            <person name="Koenen M."/>
            <person name="Sinninghe Damst J.S."/>
            <person name="Yakimov M."/>
            <person name="Golyshin P.N."/>
        </authorList>
    </citation>
    <scope>NUCLEOTIDE SEQUENCE [LARGE SCALE GENOMIC DNA]</scope>
    <source>
        <strain evidence="1 2">M1</strain>
    </source>
</reference>
<evidence type="ECO:0000313" key="2">
    <source>
        <dbReference type="Proteomes" id="UP001451606"/>
    </source>
</evidence>
<protein>
    <submittedName>
        <fullName evidence="1">Uncharacterized protein</fullName>
    </submittedName>
</protein>